<dbReference type="GO" id="GO:0005576">
    <property type="term" value="C:extracellular region"/>
    <property type="evidence" value="ECO:0007669"/>
    <property type="project" value="UniProtKB-SubCell"/>
</dbReference>
<dbReference type="SUPFAM" id="SSF53187">
    <property type="entry name" value="Zn-dependent exopeptidases"/>
    <property type="match status" value="1"/>
</dbReference>
<accession>A0A4W5M475</accession>
<keyword evidence="6" id="KW-0964">Secreted</keyword>
<evidence type="ECO:0000256" key="12">
    <source>
        <dbReference type="ARBA" id="ARBA00033159"/>
    </source>
</evidence>
<dbReference type="PANTHER" id="PTHR12283">
    <property type="entry name" value="GLUTAMINYL-PEPTIDE CYCLOTRANSFERASE"/>
    <property type="match status" value="1"/>
</dbReference>
<dbReference type="Pfam" id="PF04389">
    <property type="entry name" value="Peptidase_M28"/>
    <property type="match status" value="1"/>
</dbReference>
<evidence type="ECO:0000256" key="4">
    <source>
        <dbReference type="ARBA" id="ARBA00012012"/>
    </source>
</evidence>
<proteinExistence type="inferred from homology"/>
<feature type="domain" description="Peptidase M28" evidence="14">
    <location>
        <begin position="147"/>
        <end position="378"/>
    </location>
</feature>
<evidence type="ECO:0000256" key="13">
    <source>
        <dbReference type="ARBA" id="ARBA00042699"/>
    </source>
</evidence>
<reference evidence="15" key="2">
    <citation type="submission" date="2025-08" db="UniProtKB">
        <authorList>
            <consortium name="Ensembl"/>
        </authorList>
    </citation>
    <scope>IDENTIFICATION</scope>
</reference>
<evidence type="ECO:0000256" key="8">
    <source>
        <dbReference type="ARBA" id="ARBA00022723"/>
    </source>
</evidence>
<dbReference type="Proteomes" id="UP000314982">
    <property type="component" value="Unassembled WGS sequence"/>
</dbReference>
<evidence type="ECO:0000256" key="5">
    <source>
        <dbReference type="ARBA" id="ARBA00016861"/>
    </source>
</evidence>
<dbReference type="InterPro" id="IPR007484">
    <property type="entry name" value="Peptidase_M28"/>
</dbReference>
<name>A0A4W5M475_9TELE</name>
<organism evidence="15 16">
    <name type="scientific">Hucho hucho</name>
    <name type="common">huchen</name>
    <dbReference type="NCBI Taxonomy" id="62062"/>
    <lineage>
        <taxon>Eukaryota</taxon>
        <taxon>Metazoa</taxon>
        <taxon>Chordata</taxon>
        <taxon>Craniata</taxon>
        <taxon>Vertebrata</taxon>
        <taxon>Euteleostomi</taxon>
        <taxon>Actinopterygii</taxon>
        <taxon>Neopterygii</taxon>
        <taxon>Teleostei</taxon>
        <taxon>Protacanthopterygii</taxon>
        <taxon>Salmoniformes</taxon>
        <taxon>Salmonidae</taxon>
        <taxon>Salmoninae</taxon>
        <taxon>Hucho</taxon>
    </lineage>
</organism>
<dbReference type="InterPro" id="IPR040234">
    <property type="entry name" value="QC/QCL"/>
</dbReference>
<protein>
    <recommendedName>
        <fullName evidence="5">Glutaminyl-peptide cyclotransferase</fullName>
        <ecNumber evidence="4">2.3.2.5</ecNumber>
    </recommendedName>
    <alternativeName>
        <fullName evidence="12">Glutaminyl cyclase</fullName>
    </alternativeName>
    <alternativeName>
        <fullName evidence="13">Glutaminyl-tRNA cyclotransferase</fullName>
    </alternativeName>
</protein>
<evidence type="ECO:0000313" key="15">
    <source>
        <dbReference type="Ensembl" id="ENSHHUP00000032828.1"/>
    </source>
</evidence>
<keyword evidence="7" id="KW-0808">Transferase</keyword>
<comment type="catalytic activity">
    <reaction evidence="1">
        <text>N-terminal L-glutaminyl-[peptide] = N-terminal 5-oxo-L-prolyl-[peptide] + NH4(+)</text>
        <dbReference type="Rhea" id="RHEA:23652"/>
        <dbReference type="Rhea" id="RHEA-COMP:11736"/>
        <dbReference type="Rhea" id="RHEA-COMP:11846"/>
        <dbReference type="ChEBI" id="CHEBI:28938"/>
        <dbReference type="ChEBI" id="CHEBI:64722"/>
        <dbReference type="ChEBI" id="CHEBI:87215"/>
        <dbReference type="EC" id="2.3.2.5"/>
    </reaction>
</comment>
<keyword evidence="11" id="KW-0012">Acyltransferase</keyword>
<evidence type="ECO:0000256" key="6">
    <source>
        <dbReference type="ARBA" id="ARBA00022525"/>
    </source>
</evidence>
<dbReference type="PANTHER" id="PTHR12283:SF3">
    <property type="entry name" value="GLUTAMINYL-PEPTIDE CYCLOTRANSFERASE-LIKE PROTEIN"/>
    <property type="match status" value="1"/>
</dbReference>
<dbReference type="STRING" id="62062.ENSHHUP00000032828"/>
<evidence type="ECO:0000256" key="7">
    <source>
        <dbReference type="ARBA" id="ARBA00022679"/>
    </source>
</evidence>
<comment type="similarity">
    <text evidence="3">Belongs to the glutaminyl-peptide cyclotransferase family.</text>
</comment>
<dbReference type="GO" id="GO:0008270">
    <property type="term" value="F:zinc ion binding"/>
    <property type="evidence" value="ECO:0007669"/>
    <property type="project" value="TreeGrafter"/>
</dbReference>
<keyword evidence="9" id="KW-0862">Zinc</keyword>
<dbReference type="GeneTree" id="ENSGT00390000003107"/>
<reference evidence="15" key="3">
    <citation type="submission" date="2025-09" db="UniProtKB">
        <authorList>
            <consortium name="Ensembl"/>
        </authorList>
    </citation>
    <scope>IDENTIFICATION</scope>
</reference>
<dbReference type="GO" id="GO:0016603">
    <property type="term" value="F:glutaminyl-peptide cyclotransferase activity"/>
    <property type="evidence" value="ECO:0007669"/>
    <property type="project" value="UniProtKB-EC"/>
</dbReference>
<sequence>MRTTRKHRSSPGTKLLLGRCYRLRMSRVRVLLVCLCGMLAIALTLGFSFSSNDTSDDDDSIHMDDNTQFRVPDLIRDKRLVGQVNSGRLWYSLLRPILVERLPGTRGSRRVREVRNSTDSKFLSAGWSLEVDSFNSATPKGLITFSNLLAVLDPSAPRRLLLACHYDSKAMLPASKTPDGPLRRFLGASDAAVPCAMILELVTALDVHLKVLKQQKSQVTLQLVFFDGNEAFDQPSPSDSLYGSRYLADQMSRTPHPPGAEHTTLLHALDLFVLLDLIGAPDPMFVNHFDNTVRWFDELIYRRLHKLGLLSSHPREVSYFRKDINLGPVEDDHVPFLQQGVPVLHMITTPFPSFMHTLEDTAEHIHSQTIENLTKVLVVFLAEYIGL</sequence>
<dbReference type="Gene3D" id="3.40.630.10">
    <property type="entry name" value="Zn peptidases"/>
    <property type="match status" value="1"/>
</dbReference>
<dbReference type="EC" id="2.3.2.5" evidence="4"/>
<dbReference type="InterPro" id="IPR037457">
    <property type="entry name" value="M28_QC"/>
</dbReference>
<dbReference type="Ensembl" id="ENSHHUT00000034166.1">
    <property type="protein sequence ID" value="ENSHHUP00000032828.1"/>
    <property type="gene ID" value="ENSHHUG00000020754.1"/>
</dbReference>
<dbReference type="AlphaFoldDB" id="A0A4W5M475"/>
<evidence type="ECO:0000256" key="3">
    <source>
        <dbReference type="ARBA" id="ARBA00006014"/>
    </source>
</evidence>
<keyword evidence="16" id="KW-1185">Reference proteome</keyword>
<evidence type="ECO:0000256" key="9">
    <source>
        <dbReference type="ARBA" id="ARBA00022833"/>
    </source>
</evidence>
<evidence type="ECO:0000256" key="2">
    <source>
        <dbReference type="ARBA" id="ARBA00004613"/>
    </source>
</evidence>
<evidence type="ECO:0000259" key="14">
    <source>
        <dbReference type="Pfam" id="PF04389"/>
    </source>
</evidence>
<comment type="subcellular location">
    <subcellularLocation>
        <location evidence="2">Secreted</location>
    </subcellularLocation>
</comment>
<keyword evidence="10" id="KW-1015">Disulfide bond</keyword>
<dbReference type="CDD" id="cd03880">
    <property type="entry name" value="M28_QC_like"/>
    <property type="match status" value="1"/>
</dbReference>
<evidence type="ECO:0000313" key="16">
    <source>
        <dbReference type="Proteomes" id="UP000314982"/>
    </source>
</evidence>
<evidence type="ECO:0000256" key="11">
    <source>
        <dbReference type="ARBA" id="ARBA00023315"/>
    </source>
</evidence>
<evidence type="ECO:0000256" key="1">
    <source>
        <dbReference type="ARBA" id="ARBA00000001"/>
    </source>
</evidence>
<evidence type="ECO:0000256" key="10">
    <source>
        <dbReference type="ARBA" id="ARBA00023157"/>
    </source>
</evidence>
<dbReference type="FunFam" id="3.40.630.10:FF:000029">
    <property type="entry name" value="Glutaminyl-peptide cyclotransferase"/>
    <property type="match status" value="1"/>
</dbReference>
<keyword evidence="8" id="KW-0479">Metal-binding</keyword>
<reference evidence="16" key="1">
    <citation type="submission" date="2018-06" db="EMBL/GenBank/DDBJ databases">
        <title>Genome assembly of Danube salmon.</title>
        <authorList>
            <person name="Macqueen D.J."/>
            <person name="Gundappa M.K."/>
        </authorList>
    </citation>
    <scope>NUCLEOTIDE SEQUENCE [LARGE SCALE GENOMIC DNA]</scope>
</reference>